<proteinExistence type="predicted"/>
<gene>
    <name evidence="1" type="ORF">S03H2_35524</name>
</gene>
<organism evidence="1">
    <name type="scientific">marine sediment metagenome</name>
    <dbReference type="NCBI Taxonomy" id="412755"/>
    <lineage>
        <taxon>unclassified sequences</taxon>
        <taxon>metagenomes</taxon>
        <taxon>ecological metagenomes</taxon>
    </lineage>
</organism>
<name>X1H565_9ZZZZ</name>
<evidence type="ECO:0000313" key="1">
    <source>
        <dbReference type="EMBL" id="GAH48964.1"/>
    </source>
</evidence>
<dbReference type="AlphaFoldDB" id="X1H565"/>
<comment type="caution">
    <text evidence="1">The sequence shown here is derived from an EMBL/GenBank/DDBJ whole genome shotgun (WGS) entry which is preliminary data.</text>
</comment>
<sequence>MFWYGLASRRCFIIDNINKILEDDDYKKVPLNKVLPGDIVLYFANYDIIHCGIVIDTPSKENLWNPLIISKWHCFREVIHNVNECPYSPLTTEKKYYRIFE</sequence>
<dbReference type="EMBL" id="BARU01021737">
    <property type="protein sequence ID" value="GAH48964.1"/>
    <property type="molecule type" value="Genomic_DNA"/>
</dbReference>
<accession>X1H565</accession>
<reference evidence="1" key="1">
    <citation type="journal article" date="2014" name="Front. Microbiol.">
        <title>High frequency of phylogenetically diverse reductive dehalogenase-homologous genes in deep subseafloor sedimentary metagenomes.</title>
        <authorList>
            <person name="Kawai M."/>
            <person name="Futagami T."/>
            <person name="Toyoda A."/>
            <person name="Takaki Y."/>
            <person name="Nishi S."/>
            <person name="Hori S."/>
            <person name="Arai W."/>
            <person name="Tsubouchi T."/>
            <person name="Morono Y."/>
            <person name="Uchiyama I."/>
            <person name="Ito T."/>
            <person name="Fujiyama A."/>
            <person name="Inagaki F."/>
            <person name="Takami H."/>
        </authorList>
    </citation>
    <scope>NUCLEOTIDE SEQUENCE</scope>
    <source>
        <strain evidence="1">Expedition CK06-06</strain>
    </source>
</reference>
<evidence type="ECO:0008006" key="2">
    <source>
        <dbReference type="Google" id="ProtNLM"/>
    </source>
</evidence>
<protein>
    <recommendedName>
        <fullName evidence="2">NlpC/P60 domain-containing protein</fullName>
    </recommendedName>
</protein>